<dbReference type="RefSeq" id="WP_068112954.1">
    <property type="nucleotide sequence ID" value="NZ_CP015079.1"/>
</dbReference>
<evidence type="ECO:0000256" key="6">
    <source>
        <dbReference type="PIRSR" id="PIRSR602678-1"/>
    </source>
</evidence>
<dbReference type="PATRIC" id="fig|1300347.3.peg.3709"/>
<organism evidence="7 8">
    <name type="scientific">Nocardioides dokdonensis FR1436</name>
    <dbReference type="NCBI Taxonomy" id="1300347"/>
    <lineage>
        <taxon>Bacteria</taxon>
        <taxon>Bacillati</taxon>
        <taxon>Actinomycetota</taxon>
        <taxon>Actinomycetes</taxon>
        <taxon>Propionibacteriales</taxon>
        <taxon>Nocardioidaceae</taxon>
        <taxon>Nocardioides</taxon>
    </lineage>
</organism>
<comment type="subunit">
    <text evidence="2">Homohexamer.</text>
</comment>
<keyword evidence="7" id="KW-0378">Hydrolase</keyword>
<feature type="binding site" evidence="6">
    <location>
        <position position="350"/>
    </location>
    <ligand>
        <name>a divalent metal cation</name>
        <dbReference type="ChEBI" id="CHEBI:60240"/>
        <label>1</label>
    </ligand>
</feature>
<dbReference type="NCBIfam" id="TIGR00486">
    <property type="entry name" value="YbgI_SA1388"/>
    <property type="match status" value="1"/>
</dbReference>
<dbReference type="STRING" id="1300347.I601_3699"/>
<keyword evidence="8" id="KW-1185">Reference proteome</keyword>
<evidence type="ECO:0000256" key="5">
    <source>
        <dbReference type="PIRNR" id="PIRNR037489"/>
    </source>
</evidence>
<evidence type="ECO:0000256" key="1">
    <source>
        <dbReference type="ARBA" id="ARBA00006964"/>
    </source>
</evidence>
<dbReference type="GO" id="GO:0005737">
    <property type="term" value="C:cytoplasm"/>
    <property type="evidence" value="ECO:0007669"/>
    <property type="project" value="TreeGrafter"/>
</dbReference>
<evidence type="ECO:0000256" key="2">
    <source>
        <dbReference type="ARBA" id="ARBA00011643"/>
    </source>
</evidence>
<dbReference type="InterPro" id="IPR017221">
    <property type="entry name" value="DUF34/NIF3_bac"/>
</dbReference>
<feature type="binding site" evidence="6">
    <location>
        <position position="115"/>
    </location>
    <ligand>
        <name>a divalent metal cation</name>
        <dbReference type="ChEBI" id="CHEBI:60240"/>
        <label>1</label>
    </ligand>
</feature>
<dbReference type="InterPro" id="IPR015867">
    <property type="entry name" value="N-reg_PII/ATP_PRibTrfase_C"/>
</dbReference>
<evidence type="ECO:0000256" key="4">
    <source>
        <dbReference type="ARBA" id="ARBA00022723"/>
    </source>
</evidence>
<dbReference type="EMBL" id="CP015079">
    <property type="protein sequence ID" value="ANH40104.1"/>
    <property type="molecule type" value="Genomic_DNA"/>
</dbReference>
<dbReference type="PANTHER" id="PTHR13799:SF14">
    <property type="entry name" value="GTP CYCLOHYDROLASE 1 TYPE 2 HOMOLOG"/>
    <property type="match status" value="1"/>
</dbReference>
<dbReference type="FunFam" id="3.40.1390.30:FF:000001">
    <property type="entry name" value="GTP cyclohydrolase 1 type 2"/>
    <property type="match status" value="1"/>
</dbReference>
<keyword evidence="4 5" id="KW-0479">Metal-binding</keyword>
<dbReference type="OrthoDB" id="9795763at2"/>
<dbReference type="GO" id="GO:0046872">
    <property type="term" value="F:metal ion binding"/>
    <property type="evidence" value="ECO:0007669"/>
    <property type="project" value="UniProtKB-UniRule"/>
</dbReference>
<protein>
    <recommendedName>
        <fullName evidence="3 5">GTP cyclohydrolase 1 type 2 homolog</fullName>
    </recommendedName>
</protein>
<gene>
    <name evidence="7" type="ORF">I601_3699</name>
</gene>
<dbReference type="PANTHER" id="PTHR13799">
    <property type="entry name" value="NGG1 INTERACTING FACTOR 3"/>
    <property type="match status" value="1"/>
</dbReference>
<dbReference type="SUPFAM" id="SSF102705">
    <property type="entry name" value="NIF3 (NGG1p interacting factor 3)-like"/>
    <property type="match status" value="1"/>
</dbReference>
<dbReference type="InterPro" id="IPR036069">
    <property type="entry name" value="DUF34/NIF3_sf"/>
</dbReference>
<reference evidence="7 8" key="1">
    <citation type="submission" date="2016-03" db="EMBL/GenBank/DDBJ databases">
        <title>Complete genome sequence of a soil Actinobacterium, Nocardioides dokdonensis FR1436.</title>
        <authorList>
            <person name="Kwon S.-K."/>
            <person name="Kim K."/>
            <person name="Kim J.F."/>
        </authorList>
    </citation>
    <scope>NUCLEOTIDE SEQUENCE [LARGE SCALE GENOMIC DNA]</scope>
    <source>
        <strain evidence="7 8">FR1436</strain>
    </source>
</reference>
<evidence type="ECO:0000313" key="8">
    <source>
        <dbReference type="Proteomes" id="UP000077868"/>
    </source>
</evidence>
<accession>A0A1A9GP74</accession>
<dbReference type="Proteomes" id="UP000077868">
    <property type="component" value="Chromosome"/>
</dbReference>
<feature type="binding site" evidence="6">
    <location>
        <position position="76"/>
    </location>
    <ligand>
        <name>a divalent metal cation</name>
        <dbReference type="ChEBI" id="CHEBI:60240"/>
        <label>1</label>
    </ligand>
</feature>
<comment type="similarity">
    <text evidence="1 5">Belongs to the GTP cyclohydrolase I type 2/NIF3 family.</text>
</comment>
<dbReference type="GO" id="GO:0016787">
    <property type="term" value="F:hydrolase activity"/>
    <property type="evidence" value="ECO:0007669"/>
    <property type="project" value="UniProtKB-KW"/>
</dbReference>
<dbReference type="Pfam" id="PF01784">
    <property type="entry name" value="DUF34_NIF3"/>
    <property type="match status" value="1"/>
</dbReference>
<dbReference type="Gene3D" id="3.30.70.120">
    <property type="match status" value="1"/>
</dbReference>
<evidence type="ECO:0000256" key="3">
    <source>
        <dbReference type="ARBA" id="ARBA00022112"/>
    </source>
</evidence>
<feature type="binding site" evidence="6">
    <location>
        <position position="346"/>
    </location>
    <ligand>
        <name>a divalent metal cation</name>
        <dbReference type="ChEBI" id="CHEBI:60240"/>
        <label>1</label>
    </ligand>
</feature>
<dbReference type="KEGG" id="ndk:I601_3699"/>
<dbReference type="PIRSF" id="PIRSF037489">
    <property type="entry name" value="UCP037489_NIF3_YqfO"/>
    <property type="match status" value="1"/>
</dbReference>
<proteinExistence type="inferred from homology"/>
<dbReference type="AlphaFoldDB" id="A0A1A9GP74"/>
<feature type="binding site" evidence="6">
    <location>
        <position position="77"/>
    </location>
    <ligand>
        <name>a divalent metal cation</name>
        <dbReference type="ChEBI" id="CHEBI:60240"/>
        <label>1</label>
    </ligand>
</feature>
<evidence type="ECO:0000313" key="7">
    <source>
        <dbReference type="EMBL" id="ANH40104.1"/>
    </source>
</evidence>
<sequence>MDATTGTSAHTEITLKDVVDLVHGWYPPGTADSWDRVGLVHGDLAQPVRRILLAVDPTPSVAQEAAEWGADLLIVHHPLFLKGVHGFTTETPKGRTLHTLARAGCALLAAHTNADQAVGGVSESLALALGLEDLRPIVPAERPPLDKLTVLVPVEDADRVRAALADAGAGRLGDYEAASFTVEGHGRFRPMRGASPAIGTVGEHERVDEARIEVVLPASRRADVVRAMLAVHPYEEPAYDVVQVADPGISMTGTGRTGVVAGGVTTLADLAARVAEVLPPTAHGVRVAGDPDREVRRVAVCGGAGDFLLDTVLQGDADVYLTSDLRHHPASEFLEHGGPALVDVAHWAAEWTWLPALEARLRAALVTDRGATVEARVSTRCTDPWTFRTGGDVPHPDARRDH</sequence>
<dbReference type="InterPro" id="IPR002678">
    <property type="entry name" value="DUF34/NIF3"/>
</dbReference>
<dbReference type="Gene3D" id="3.40.1390.30">
    <property type="entry name" value="NIF3 (NGG1p interacting factor 3)-like"/>
    <property type="match status" value="3"/>
</dbReference>
<name>A0A1A9GP74_9ACTN</name>